<accession>A0AAD3T541</accession>
<feature type="compositionally biased region" description="Polar residues" evidence="1">
    <location>
        <begin position="36"/>
        <end position="46"/>
    </location>
</feature>
<feature type="compositionally biased region" description="Basic and acidic residues" evidence="1">
    <location>
        <begin position="105"/>
        <end position="120"/>
    </location>
</feature>
<sequence length="120" mass="12943">MKFGHGTTQCKSQIVKPLDRILEVVPASVDQTVSNRTLATSRQRSSLRVPPQPLEGADLASNEDLKKIASSEIPNPAVSSSNSFDILLKADSSVNQTKKMPSSNDGRHNIDKGSKRNSAD</sequence>
<evidence type="ECO:0000256" key="1">
    <source>
        <dbReference type="SAM" id="MobiDB-lite"/>
    </source>
</evidence>
<comment type="caution">
    <text evidence="2">The sequence shown here is derived from an EMBL/GenBank/DDBJ whole genome shotgun (WGS) entry which is preliminary data.</text>
</comment>
<feature type="region of interest" description="Disordered" evidence="1">
    <location>
        <begin position="36"/>
        <end position="58"/>
    </location>
</feature>
<feature type="compositionally biased region" description="Polar residues" evidence="1">
    <location>
        <begin position="92"/>
        <end position="104"/>
    </location>
</feature>
<reference evidence="2" key="1">
    <citation type="submission" date="2023-05" db="EMBL/GenBank/DDBJ databases">
        <title>Nepenthes gracilis genome sequencing.</title>
        <authorList>
            <person name="Fukushima K."/>
        </authorList>
    </citation>
    <scope>NUCLEOTIDE SEQUENCE</scope>
    <source>
        <strain evidence="2">SING2019-196</strain>
    </source>
</reference>
<evidence type="ECO:0000313" key="3">
    <source>
        <dbReference type="Proteomes" id="UP001279734"/>
    </source>
</evidence>
<gene>
    <name evidence="2" type="ORF">Nepgr_025443</name>
</gene>
<dbReference type="AlphaFoldDB" id="A0AAD3T541"/>
<dbReference type="Proteomes" id="UP001279734">
    <property type="component" value="Unassembled WGS sequence"/>
</dbReference>
<dbReference type="EMBL" id="BSYO01000026">
    <property type="protein sequence ID" value="GMH23600.1"/>
    <property type="molecule type" value="Genomic_DNA"/>
</dbReference>
<protein>
    <submittedName>
        <fullName evidence="2">Uncharacterized protein</fullName>
    </submittedName>
</protein>
<proteinExistence type="predicted"/>
<feature type="region of interest" description="Disordered" evidence="1">
    <location>
        <begin position="92"/>
        <end position="120"/>
    </location>
</feature>
<organism evidence="2 3">
    <name type="scientific">Nepenthes gracilis</name>
    <name type="common">Slender pitcher plant</name>
    <dbReference type="NCBI Taxonomy" id="150966"/>
    <lineage>
        <taxon>Eukaryota</taxon>
        <taxon>Viridiplantae</taxon>
        <taxon>Streptophyta</taxon>
        <taxon>Embryophyta</taxon>
        <taxon>Tracheophyta</taxon>
        <taxon>Spermatophyta</taxon>
        <taxon>Magnoliopsida</taxon>
        <taxon>eudicotyledons</taxon>
        <taxon>Gunneridae</taxon>
        <taxon>Pentapetalae</taxon>
        <taxon>Caryophyllales</taxon>
        <taxon>Nepenthaceae</taxon>
        <taxon>Nepenthes</taxon>
    </lineage>
</organism>
<keyword evidence="3" id="KW-1185">Reference proteome</keyword>
<evidence type="ECO:0000313" key="2">
    <source>
        <dbReference type="EMBL" id="GMH23600.1"/>
    </source>
</evidence>
<name>A0AAD3T541_NEPGR</name>